<dbReference type="RefSeq" id="WP_069120999.1">
    <property type="nucleotide sequence ID" value="NZ_MARB01000002.1"/>
</dbReference>
<dbReference type="OrthoDB" id="9156506at2"/>
<gene>
    <name evidence="1" type="ORF">CODIS_03540</name>
</gene>
<dbReference type="EMBL" id="MARB01000002">
    <property type="protein sequence ID" value="ODJ89255.1"/>
    <property type="molecule type" value="Genomic_DNA"/>
</dbReference>
<dbReference type="AlphaFoldDB" id="A0A7Z0VPU2"/>
<protein>
    <recommendedName>
        <fullName evidence="3">Histidine phosphatase family protein</fullName>
    </recommendedName>
</protein>
<evidence type="ECO:0000313" key="2">
    <source>
        <dbReference type="Proteomes" id="UP000094769"/>
    </source>
</evidence>
<accession>A0A7Z0VPU2</accession>
<evidence type="ECO:0000313" key="1">
    <source>
        <dbReference type="EMBL" id="ODJ89255.1"/>
    </source>
</evidence>
<sequence>MQITLIRHGRPEYQLSGRVRADELPSIAERYDASGIMDTPPTTTIDAIAGHDIVVCSHLKRSLESVSELGISDIHLSDPLFAETMIPHFDTGSIALPVGIWVGLLRLLWLLGFAANGEALSKAQYRAEQAAEKLMELATGENHVVLVGHGLFNYFIAGALLKKGWCGPRKPGRDYWEFGCYQPDAKRWAARVVSGNL</sequence>
<reference evidence="1 2" key="1">
    <citation type="submission" date="2016-06" db="EMBL/GenBank/DDBJ databases">
        <title>Genome sequence of endosymbiont of Candidatus Endolucinida thiodiazotropha.</title>
        <authorList>
            <person name="Poehlein A."/>
            <person name="Koenig S."/>
            <person name="Heiden S.E."/>
            <person name="Thuermer A."/>
            <person name="Voget S."/>
            <person name="Daniel R."/>
            <person name="Markert S."/>
            <person name="Gros O."/>
            <person name="Schweder T."/>
        </authorList>
    </citation>
    <scope>NUCLEOTIDE SEQUENCE [LARGE SCALE GENOMIC DNA]</scope>
    <source>
        <strain evidence="1 2">COS</strain>
    </source>
</reference>
<dbReference type="InterPro" id="IPR029033">
    <property type="entry name" value="His_PPase_superfam"/>
</dbReference>
<proteinExistence type="predicted"/>
<dbReference type="Proteomes" id="UP000094769">
    <property type="component" value="Unassembled WGS sequence"/>
</dbReference>
<organism evidence="1 2">
    <name type="scientific">Candidatus Thiodiazotropha endolucinida</name>
    <dbReference type="NCBI Taxonomy" id="1655433"/>
    <lineage>
        <taxon>Bacteria</taxon>
        <taxon>Pseudomonadati</taxon>
        <taxon>Pseudomonadota</taxon>
        <taxon>Gammaproteobacteria</taxon>
        <taxon>Chromatiales</taxon>
        <taxon>Sedimenticolaceae</taxon>
        <taxon>Candidatus Thiodiazotropha</taxon>
    </lineage>
</organism>
<dbReference type="Gene3D" id="3.40.50.1240">
    <property type="entry name" value="Phosphoglycerate mutase-like"/>
    <property type="match status" value="1"/>
</dbReference>
<comment type="caution">
    <text evidence="1">The sequence shown here is derived from an EMBL/GenBank/DDBJ whole genome shotgun (WGS) entry which is preliminary data.</text>
</comment>
<evidence type="ECO:0008006" key="3">
    <source>
        <dbReference type="Google" id="ProtNLM"/>
    </source>
</evidence>
<dbReference type="SUPFAM" id="SSF53254">
    <property type="entry name" value="Phosphoglycerate mutase-like"/>
    <property type="match status" value="1"/>
</dbReference>
<keyword evidence="2" id="KW-1185">Reference proteome</keyword>
<name>A0A7Z0VPU2_9GAMM</name>